<dbReference type="InterPro" id="IPR000845">
    <property type="entry name" value="Nucleoside_phosphorylase_d"/>
</dbReference>
<gene>
    <name evidence="2" type="ORF">CAP_1971</name>
</gene>
<organism evidence="2 3">
    <name type="scientific">Chondromyces apiculatus DSM 436</name>
    <dbReference type="NCBI Taxonomy" id="1192034"/>
    <lineage>
        <taxon>Bacteria</taxon>
        <taxon>Pseudomonadati</taxon>
        <taxon>Myxococcota</taxon>
        <taxon>Polyangia</taxon>
        <taxon>Polyangiales</taxon>
        <taxon>Polyangiaceae</taxon>
        <taxon>Chondromyces</taxon>
    </lineage>
</organism>
<dbReference type="GO" id="GO:0019284">
    <property type="term" value="P:L-methionine salvage from S-adenosylmethionine"/>
    <property type="evidence" value="ECO:0007669"/>
    <property type="project" value="TreeGrafter"/>
</dbReference>
<dbReference type="RefSeq" id="WP_052374903.1">
    <property type="nucleotide sequence ID" value="NZ_ASRX01000016.1"/>
</dbReference>
<comment type="caution">
    <text evidence="2">The sequence shown here is derived from an EMBL/GenBank/DDBJ whole genome shotgun (WGS) entry which is preliminary data.</text>
</comment>
<dbReference type="Gene3D" id="3.40.50.1580">
    <property type="entry name" value="Nucleoside phosphorylase domain"/>
    <property type="match status" value="1"/>
</dbReference>
<dbReference type="GO" id="GO:0005829">
    <property type="term" value="C:cytosol"/>
    <property type="evidence" value="ECO:0007669"/>
    <property type="project" value="TreeGrafter"/>
</dbReference>
<dbReference type="PANTHER" id="PTHR46832">
    <property type="entry name" value="5'-METHYLTHIOADENOSINE/S-ADENOSYLHOMOCYSTEINE NUCLEOSIDASE"/>
    <property type="match status" value="1"/>
</dbReference>
<dbReference type="PANTHER" id="PTHR46832:SF1">
    <property type="entry name" value="5'-METHYLTHIOADENOSINE_S-ADENOSYLHOMOCYSTEINE NUCLEOSIDASE"/>
    <property type="match status" value="1"/>
</dbReference>
<proteinExistence type="predicted"/>
<name>A0A017TCS9_9BACT</name>
<evidence type="ECO:0000313" key="2">
    <source>
        <dbReference type="EMBL" id="EYF06441.1"/>
    </source>
</evidence>
<dbReference type="GO" id="GO:0009116">
    <property type="term" value="P:nucleoside metabolic process"/>
    <property type="evidence" value="ECO:0007669"/>
    <property type="project" value="InterPro"/>
</dbReference>
<dbReference type="OrthoDB" id="3665249at2"/>
<keyword evidence="3" id="KW-1185">Reference proteome</keyword>
<dbReference type="InterPro" id="IPR035994">
    <property type="entry name" value="Nucleoside_phosphorylase_sf"/>
</dbReference>
<protein>
    <recommendedName>
        <fullName evidence="1">Nucleoside phosphorylase domain-containing protein</fullName>
    </recommendedName>
</protein>
<feature type="domain" description="Nucleoside phosphorylase" evidence="1">
    <location>
        <begin position="52"/>
        <end position="235"/>
    </location>
</feature>
<dbReference type="GO" id="GO:0008782">
    <property type="term" value="F:adenosylhomocysteine nucleosidase activity"/>
    <property type="evidence" value="ECO:0007669"/>
    <property type="project" value="TreeGrafter"/>
</dbReference>
<dbReference type="AlphaFoldDB" id="A0A017TCS9"/>
<evidence type="ECO:0000259" key="1">
    <source>
        <dbReference type="Pfam" id="PF01048"/>
    </source>
</evidence>
<dbReference type="STRING" id="1192034.CAP_1971"/>
<dbReference type="EMBL" id="ASRX01000016">
    <property type="protein sequence ID" value="EYF06441.1"/>
    <property type="molecule type" value="Genomic_DNA"/>
</dbReference>
<dbReference type="GO" id="GO:0008930">
    <property type="term" value="F:methylthioadenosine nucleosidase activity"/>
    <property type="evidence" value="ECO:0007669"/>
    <property type="project" value="TreeGrafter"/>
</dbReference>
<dbReference type="Proteomes" id="UP000019678">
    <property type="component" value="Unassembled WGS sequence"/>
</dbReference>
<sequence length="246" mass="26954">MFVVTPTEEEQLKEAAKDRGLLLEVRQSPIGDYCDFGTVGVSRLHLIKIDEGMLRHRGSAAQAIRWMDWSGARGVIAVGMAFGVDRSTQRHGDVLVSTHLLPYDPRTIKSNNEIPLSEYPKVQALPASRGLLGILDRESGRVSERAFTVHRDALLSGAAKIHSRTFRAHLLTALGSRGKPIIGGEMEGAGLLGAAEQAAWLVVKGIVDFADEERDDEFKKVRDVACRNASGLVLDAFLNDQVERSR</sequence>
<dbReference type="Pfam" id="PF01048">
    <property type="entry name" value="PNP_UDP_1"/>
    <property type="match status" value="1"/>
</dbReference>
<evidence type="ECO:0000313" key="3">
    <source>
        <dbReference type="Proteomes" id="UP000019678"/>
    </source>
</evidence>
<accession>A0A017TCS9</accession>
<dbReference type="SUPFAM" id="SSF53167">
    <property type="entry name" value="Purine and uridine phosphorylases"/>
    <property type="match status" value="1"/>
</dbReference>
<reference evidence="2 3" key="1">
    <citation type="submission" date="2013-05" db="EMBL/GenBank/DDBJ databases">
        <title>Genome assembly of Chondromyces apiculatus DSM 436.</title>
        <authorList>
            <person name="Sharma G."/>
            <person name="Khatri I."/>
            <person name="Kaur C."/>
            <person name="Mayilraj S."/>
            <person name="Subramanian S."/>
        </authorList>
    </citation>
    <scope>NUCLEOTIDE SEQUENCE [LARGE SCALE GENOMIC DNA]</scope>
    <source>
        <strain evidence="2 3">DSM 436</strain>
    </source>
</reference>
<dbReference type="eggNOG" id="COG0775">
    <property type="taxonomic scope" value="Bacteria"/>
</dbReference>